<proteinExistence type="predicted"/>
<evidence type="ECO:0000313" key="1">
    <source>
        <dbReference type="EMBL" id="VFQ62203.1"/>
    </source>
</evidence>
<gene>
    <name evidence="1" type="ORF">CCAM_LOCUS3979</name>
</gene>
<reference evidence="1 2" key="1">
    <citation type="submission" date="2018-04" db="EMBL/GenBank/DDBJ databases">
        <authorList>
            <person name="Vogel A."/>
        </authorList>
    </citation>
    <scope>NUCLEOTIDE SEQUENCE [LARGE SCALE GENOMIC DNA]</scope>
</reference>
<feature type="non-terminal residue" evidence="1">
    <location>
        <position position="1"/>
    </location>
</feature>
<evidence type="ECO:0000313" key="2">
    <source>
        <dbReference type="Proteomes" id="UP000595140"/>
    </source>
</evidence>
<dbReference type="EMBL" id="OOIL02000220">
    <property type="protein sequence ID" value="VFQ62203.1"/>
    <property type="molecule type" value="Genomic_DNA"/>
</dbReference>
<organism evidence="1 2">
    <name type="scientific">Cuscuta campestris</name>
    <dbReference type="NCBI Taxonomy" id="132261"/>
    <lineage>
        <taxon>Eukaryota</taxon>
        <taxon>Viridiplantae</taxon>
        <taxon>Streptophyta</taxon>
        <taxon>Embryophyta</taxon>
        <taxon>Tracheophyta</taxon>
        <taxon>Spermatophyta</taxon>
        <taxon>Magnoliopsida</taxon>
        <taxon>eudicotyledons</taxon>
        <taxon>Gunneridae</taxon>
        <taxon>Pentapetalae</taxon>
        <taxon>asterids</taxon>
        <taxon>lamiids</taxon>
        <taxon>Solanales</taxon>
        <taxon>Convolvulaceae</taxon>
        <taxon>Cuscuteae</taxon>
        <taxon>Cuscuta</taxon>
        <taxon>Cuscuta subgen. Grammica</taxon>
        <taxon>Cuscuta sect. Cleistogrammica</taxon>
    </lineage>
</organism>
<keyword evidence="2" id="KW-1185">Reference proteome</keyword>
<name>A0A484K8W7_9ASTE</name>
<dbReference type="AlphaFoldDB" id="A0A484K8W7"/>
<sequence>SKDVWAWQRKGPGLGVVRE</sequence>
<accession>A0A484K8W7</accession>
<protein>
    <submittedName>
        <fullName evidence="1">Uncharacterized protein</fullName>
    </submittedName>
</protein>
<dbReference type="Proteomes" id="UP000595140">
    <property type="component" value="Unassembled WGS sequence"/>
</dbReference>